<dbReference type="PANTHER" id="PTHR30203:SF33">
    <property type="entry name" value="BLR4455 PROTEIN"/>
    <property type="match status" value="1"/>
</dbReference>
<reference evidence="4" key="1">
    <citation type="journal article" date="2019" name="Int. J. Syst. Evol. Microbiol.">
        <title>The Global Catalogue of Microorganisms (GCM) 10K type strain sequencing project: providing services to taxonomists for standard genome sequencing and annotation.</title>
        <authorList>
            <consortium name="The Broad Institute Genomics Platform"/>
            <consortium name="The Broad Institute Genome Sequencing Center for Infectious Disease"/>
            <person name="Wu L."/>
            <person name="Ma J."/>
        </authorList>
    </citation>
    <scope>NUCLEOTIDE SEQUENCE [LARGE SCALE GENOMIC DNA]</scope>
    <source>
        <strain evidence="4">JCM 17561</strain>
    </source>
</reference>
<keyword evidence="2" id="KW-1134">Transmembrane beta strand</keyword>
<dbReference type="Proteomes" id="UP001501627">
    <property type="component" value="Unassembled WGS sequence"/>
</dbReference>
<dbReference type="Pfam" id="PF02321">
    <property type="entry name" value="OEP"/>
    <property type="match status" value="2"/>
</dbReference>
<comment type="subcellular location">
    <subcellularLocation>
        <location evidence="2">Cell membrane</location>
        <topology evidence="2">Lipid-anchor</topology>
    </subcellularLocation>
</comment>
<dbReference type="EMBL" id="BAABBP010000011">
    <property type="protein sequence ID" value="GAA3993363.1"/>
    <property type="molecule type" value="Genomic_DNA"/>
</dbReference>
<organism evidence="3 4">
    <name type="scientific">Comamonas faecalis</name>
    <dbReference type="NCBI Taxonomy" id="1387849"/>
    <lineage>
        <taxon>Bacteria</taxon>
        <taxon>Pseudomonadati</taxon>
        <taxon>Pseudomonadota</taxon>
        <taxon>Betaproteobacteria</taxon>
        <taxon>Burkholderiales</taxon>
        <taxon>Comamonadaceae</taxon>
        <taxon>Comamonas</taxon>
    </lineage>
</organism>
<dbReference type="Gene3D" id="1.20.1600.10">
    <property type="entry name" value="Outer membrane efflux proteins (OEP)"/>
    <property type="match status" value="1"/>
</dbReference>
<protein>
    <submittedName>
        <fullName evidence="3">Pyoverdine export/recycling transporter outer membrane subunit OmpQ</fullName>
    </submittedName>
</protein>
<dbReference type="NCBIfam" id="TIGR01845">
    <property type="entry name" value="outer_NodT"/>
    <property type="match status" value="1"/>
</dbReference>
<keyword evidence="2" id="KW-0812">Transmembrane</keyword>
<dbReference type="SUPFAM" id="SSF56954">
    <property type="entry name" value="Outer membrane efflux proteins (OEP)"/>
    <property type="match status" value="1"/>
</dbReference>
<evidence type="ECO:0000313" key="4">
    <source>
        <dbReference type="Proteomes" id="UP001501627"/>
    </source>
</evidence>
<sequence length="470" mass="48868">MRPIGFVLSPLCLVLAALGGCAVQEPRTSVAIALPGAWSTAAASPAQAATGSDEVVPAQWWAGFGSKQLPALVRQALAGSTDVLTAAQRVRQADIALQLAGASRLPGVSASAGSSASRSEGSSMRKSSSVSLNVSYEVDLWGRLDADAQSAQAALDATRFDLETIRITVAASVASTYFQRLALRERLDIARQNLATAERVLGIVRARARNGVATPLEVSQQTTTVLQQRTALAPLEFQERQTASALALLLGRQPIGFDAGAQEALAQLTHPAIGAGLPSALLARRPDLRSAEARLAAADANVAAARAALLPSFSLSAGGGISSAALVSLAGGTGSASLAASLAQTLFDGGRRQLQVESARSQREVLIQAYSSAVHGALKEADDALAANVTSRRQEQTQKEVVAHARRSLALAELRYREGADTLLTVLDAQRTLFSAQDTLVQQQLARLTSTVDVYRALGGGWQPDDDPAG</sequence>
<evidence type="ECO:0000313" key="3">
    <source>
        <dbReference type="EMBL" id="GAA3993363.1"/>
    </source>
</evidence>
<keyword evidence="2" id="KW-0472">Membrane</keyword>
<dbReference type="PANTHER" id="PTHR30203">
    <property type="entry name" value="OUTER MEMBRANE CATION EFFLUX PROTEIN"/>
    <property type="match status" value="1"/>
</dbReference>
<name>A0ABP7R779_9BURK</name>
<dbReference type="InterPro" id="IPR010131">
    <property type="entry name" value="MdtP/NodT-like"/>
</dbReference>
<accession>A0ABP7R779</accession>
<keyword evidence="2" id="KW-0449">Lipoprotein</keyword>
<dbReference type="PROSITE" id="PS51257">
    <property type="entry name" value="PROKAR_LIPOPROTEIN"/>
    <property type="match status" value="1"/>
</dbReference>
<dbReference type="RefSeq" id="WP_146031495.1">
    <property type="nucleotide sequence ID" value="NZ_BAABBP010000011.1"/>
</dbReference>
<comment type="similarity">
    <text evidence="1 2">Belongs to the outer membrane factor (OMF) (TC 1.B.17) family.</text>
</comment>
<gene>
    <name evidence="3" type="primary">ompQ</name>
    <name evidence="3" type="ORF">GCM10022279_15940</name>
</gene>
<evidence type="ECO:0000256" key="2">
    <source>
        <dbReference type="RuleBase" id="RU362097"/>
    </source>
</evidence>
<keyword evidence="4" id="KW-1185">Reference proteome</keyword>
<proteinExistence type="inferred from homology"/>
<comment type="caution">
    <text evidence="3">The sequence shown here is derived from an EMBL/GenBank/DDBJ whole genome shotgun (WGS) entry which is preliminary data.</text>
</comment>
<keyword evidence="2" id="KW-0564">Palmitate</keyword>
<dbReference type="Gene3D" id="2.20.200.10">
    <property type="entry name" value="Outer membrane efflux proteins (OEP)"/>
    <property type="match status" value="1"/>
</dbReference>
<evidence type="ECO:0000256" key="1">
    <source>
        <dbReference type="ARBA" id="ARBA00007613"/>
    </source>
</evidence>
<dbReference type="InterPro" id="IPR003423">
    <property type="entry name" value="OMP_efflux"/>
</dbReference>